<accession>A0ABZ0F5Y3</accession>
<dbReference type="InterPro" id="IPR007833">
    <property type="entry name" value="Capsule_polysaccharide_synth"/>
</dbReference>
<evidence type="ECO:0000313" key="1">
    <source>
        <dbReference type="EMBL" id="WOE64962.1"/>
    </source>
</evidence>
<organism evidence="1 2">
    <name type="scientific">Aeromonas allosaccharophila</name>
    <dbReference type="NCBI Taxonomy" id="656"/>
    <lineage>
        <taxon>Bacteria</taxon>
        <taxon>Pseudomonadati</taxon>
        <taxon>Pseudomonadota</taxon>
        <taxon>Gammaproteobacteria</taxon>
        <taxon>Aeromonadales</taxon>
        <taxon>Aeromonadaceae</taxon>
        <taxon>Aeromonas</taxon>
    </lineage>
</organism>
<dbReference type="RefSeq" id="WP_317102191.1">
    <property type="nucleotide sequence ID" value="NZ_CP136584.1"/>
</dbReference>
<gene>
    <name evidence="1" type="ORF">RY972_12835</name>
</gene>
<dbReference type="Proteomes" id="UP001302667">
    <property type="component" value="Chromosome"/>
</dbReference>
<name>A0ABZ0F5Y3_9GAMM</name>
<sequence>MKILLLQGPLGPFFQALSRQLTEAGHQVVKIHFNGGDECWPCAGENLSFCGKPESWNAFFRRVLKHHAIDSVICYGDCRYYHLVAGRICKLKKLPFWAMEEGYLRPDYVTLEQGGVNAFSPWYERRDQLAELDWPVPYDSSLKVGKTFAVRAWNASRYHISKALMQWRYPHFVNHRPWNLVQEAMGWVCGAMVKYGNLRQDRALLKALPQYAGRIFFVPLQVTEDFQIREHSDLSGVEEMVAQVINSFAQHAKPEDVLLFKHHPMDRGYVSYRAQINRLIAVLGLEGRVFYGYELPLPTLYPLLKGVITINSTVGLSALLHDVPTFCMGRALYDINGLTTKGSLESFWHKQSPVCAETFKRVRHSLLHLTQLNASFYRHLNMSALAVMEKMKLDTRHRSDEAVSWGHRASVHKMVGFTLPWLATYERIADGLHSVGSWCSTLPV</sequence>
<dbReference type="EMBL" id="CP136584">
    <property type="protein sequence ID" value="WOE64962.1"/>
    <property type="molecule type" value="Genomic_DNA"/>
</dbReference>
<dbReference type="Pfam" id="PF05159">
    <property type="entry name" value="Capsule_synth"/>
    <property type="match status" value="1"/>
</dbReference>
<dbReference type="CDD" id="cd16441">
    <property type="entry name" value="beta_Kdo_transferase_KpsS"/>
    <property type="match status" value="1"/>
</dbReference>
<keyword evidence="2" id="KW-1185">Reference proteome</keyword>
<proteinExistence type="predicted"/>
<evidence type="ECO:0000313" key="2">
    <source>
        <dbReference type="Proteomes" id="UP001302667"/>
    </source>
</evidence>
<reference evidence="1 2" key="1">
    <citation type="submission" date="2023-10" db="EMBL/GenBank/DDBJ databases">
        <title>Genome analysis of psychrotrophic aerobic bacterium Aeromonas allosaccharophila BIM B-1809 isolated from infected fish.</title>
        <authorList>
            <person name="Leanovich S.I."/>
            <person name="Sidarenka A.V."/>
            <person name="Akhremchuk A.E."/>
            <person name="Sikolenko M.A."/>
            <person name="Valentovich L.N."/>
        </authorList>
    </citation>
    <scope>NUCLEOTIDE SEQUENCE [LARGE SCALE GENOMIC DNA]</scope>
    <source>
        <strain evidence="1 2">BIM B-1809</strain>
    </source>
</reference>
<protein>
    <submittedName>
        <fullName evidence="1">Capsular biosynthesis protein</fullName>
    </submittedName>
</protein>